<sequence length="106" mass="11862">MSFLNTSHKGNVRNVIFQENGEWFGVALEFNIVETGDSPQEVMMLLDNAIKGYVESADKAKLSIGVLNQNIDPEYELLWNSDINSIQQGDKKVYSITIQPLTALTL</sequence>
<evidence type="ECO:0000313" key="1">
    <source>
        <dbReference type="EMBL" id="PIW96929.1"/>
    </source>
</evidence>
<proteinExistence type="predicted"/>
<comment type="caution">
    <text evidence="1">The sequence shown here is derived from an EMBL/GenBank/DDBJ whole genome shotgun (WGS) entry which is preliminary data.</text>
</comment>
<reference evidence="2" key="1">
    <citation type="submission" date="2017-09" db="EMBL/GenBank/DDBJ databases">
        <title>Depth-based differentiation of microbial function through sediment-hosted aquifers and enrichment of novel symbionts in the deep terrestrial subsurface.</title>
        <authorList>
            <person name="Probst A.J."/>
            <person name="Ladd B."/>
            <person name="Jarett J.K."/>
            <person name="Geller-Mcgrath D.E."/>
            <person name="Sieber C.M.K."/>
            <person name="Emerson J.B."/>
            <person name="Anantharaman K."/>
            <person name="Thomas B.C."/>
            <person name="Malmstrom R."/>
            <person name="Stieglmeier M."/>
            <person name="Klingl A."/>
            <person name="Woyke T."/>
            <person name="Ryan C.M."/>
            <person name="Banfield J.F."/>
        </authorList>
    </citation>
    <scope>NUCLEOTIDE SEQUENCE [LARGE SCALE GENOMIC DNA]</scope>
</reference>
<name>A0A2M7INK8_9BACT</name>
<organism evidence="1 2">
    <name type="scientific">Candidatus Kaiserbacteria bacterium CG_4_8_14_3_um_filter_38_9</name>
    <dbReference type="NCBI Taxonomy" id="1974599"/>
    <lineage>
        <taxon>Bacteria</taxon>
        <taxon>Candidatus Kaiseribacteriota</taxon>
    </lineage>
</organism>
<evidence type="ECO:0000313" key="2">
    <source>
        <dbReference type="Proteomes" id="UP000230837"/>
    </source>
</evidence>
<protein>
    <recommendedName>
        <fullName evidence="3">HicB family protein</fullName>
    </recommendedName>
</protein>
<dbReference type="EMBL" id="PFHR01000125">
    <property type="protein sequence ID" value="PIW96929.1"/>
    <property type="molecule type" value="Genomic_DNA"/>
</dbReference>
<accession>A0A2M7INK8</accession>
<evidence type="ECO:0008006" key="3">
    <source>
        <dbReference type="Google" id="ProtNLM"/>
    </source>
</evidence>
<gene>
    <name evidence="1" type="ORF">COZ82_02340</name>
</gene>
<dbReference type="Proteomes" id="UP000230837">
    <property type="component" value="Unassembled WGS sequence"/>
</dbReference>
<dbReference type="AlphaFoldDB" id="A0A2M7INK8"/>